<dbReference type="AlphaFoldDB" id="A0A1E4TD33"/>
<sequence length="408" mass="46294">MSFGTIFSYEGNARAIAVLTTAKLAGLDVTLSSTVPGEKKYPQEFLDNFPLKKIPGFLGKDGYKLTETPAIMYYFAKQNPEVFSKLFGATTDVQAQVLQWINIANQELLPNSANWLRPLIGAIPYDKKASAASEAFTNRIMDDVFEPHYANHTYTVGERFTAADIAIAAMLVRPFSLVFGTEWRQKHPHTTRYFTLMRSLDCFKEFFSDFQLVDVPVKYTPPKKEQPKKESKKEEAPAEDKPAPKPKHPLDALGPAKKMPLDSWKRVYSNEDTREKALPWFWENYDPEEYSLWRVDYKYNDELTLVFMSSNLVGGFFNRLSASVKYMFGCLVIAGENNSNGITGAVLVRGQDFAPAFDVAPDWESYKYTKLDASKPEDKEFVEAVWAWDKPVEIDGKLLEIADGKVLK</sequence>
<dbReference type="SFLD" id="SFLDS00019">
    <property type="entry name" value="Glutathione_Transferase_(cytos"/>
    <property type="match status" value="1"/>
</dbReference>
<dbReference type="GO" id="GO:0005634">
    <property type="term" value="C:nucleus"/>
    <property type="evidence" value="ECO:0007669"/>
    <property type="project" value="TreeGrafter"/>
</dbReference>
<dbReference type="Gene3D" id="3.30.70.1010">
    <property type="entry name" value="Translation elongation factor EF1B, gamma chain, conserved domain"/>
    <property type="match status" value="1"/>
</dbReference>
<dbReference type="InterPro" id="IPR004046">
    <property type="entry name" value="GST_C"/>
</dbReference>
<dbReference type="InterPro" id="IPR010987">
    <property type="entry name" value="Glutathione-S-Trfase_C-like"/>
</dbReference>
<dbReference type="SMART" id="SM01183">
    <property type="entry name" value="EF1G"/>
    <property type="match status" value="1"/>
</dbReference>
<dbReference type="SUPFAM" id="SSF47616">
    <property type="entry name" value="GST C-terminal domain-like"/>
    <property type="match status" value="1"/>
</dbReference>
<dbReference type="GO" id="GO:0005737">
    <property type="term" value="C:cytoplasm"/>
    <property type="evidence" value="ECO:0007669"/>
    <property type="project" value="TreeGrafter"/>
</dbReference>
<dbReference type="InterPro" id="IPR040079">
    <property type="entry name" value="Glutathione_S-Trfase"/>
</dbReference>
<keyword evidence="10" id="KW-1185">Reference proteome</keyword>
<dbReference type="InterPro" id="IPR004045">
    <property type="entry name" value="Glutathione_S-Trfase_N"/>
</dbReference>
<dbReference type="FunFam" id="1.20.1050.10:FF:000006">
    <property type="entry name" value="Elongation factor 1 gamma"/>
    <property type="match status" value="1"/>
</dbReference>
<name>A0A1E4TD33_9ASCO</name>
<dbReference type="OrthoDB" id="249703at2759"/>
<keyword evidence="3 4" id="KW-0648">Protein biosynthesis</keyword>
<dbReference type="Gene3D" id="1.20.1050.10">
    <property type="match status" value="1"/>
</dbReference>
<feature type="domain" description="EF-1-gamma C-terminal" evidence="6">
    <location>
        <begin position="246"/>
        <end position="408"/>
    </location>
</feature>
<evidence type="ECO:0000256" key="2">
    <source>
        <dbReference type="ARBA" id="ARBA00022768"/>
    </source>
</evidence>
<evidence type="ECO:0008006" key="11">
    <source>
        <dbReference type="Google" id="ProtNLM"/>
    </source>
</evidence>
<dbReference type="CDD" id="cd03181">
    <property type="entry name" value="GST_C_EF1Bgamma_like"/>
    <property type="match status" value="1"/>
</dbReference>
<dbReference type="EMBL" id="KV453843">
    <property type="protein sequence ID" value="ODV89623.1"/>
    <property type="molecule type" value="Genomic_DNA"/>
</dbReference>
<evidence type="ECO:0000256" key="5">
    <source>
        <dbReference type="SAM" id="MobiDB-lite"/>
    </source>
</evidence>
<dbReference type="PROSITE" id="PS50404">
    <property type="entry name" value="GST_NTER"/>
    <property type="match status" value="1"/>
</dbReference>
<dbReference type="InterPro" id="IPR036433">
    <property type="entry name" value="EF1B_G_C_sf"/>
</dbReference>
<dbReference type="PANTHER" id="PTHR43986:SF1">
    <property type="entry name" value="ELONGATION FACTOR 1-GAMMA"/>
    <property type="match status" value="1"/>
</dbReference>
<dbReference type="Pfam" id="PF00647">
    <property type="entry name" value="EF1G"/>
    <property type="match status" value="1"/>
</dbReference>
<comment type="pathway">
    <text evidence="1">Protein biosynthesis; polypeptide chain elongation.</text>
</comment>
<dbReference type="InterPro" id="IPR036249">
    <property type="entry name" value="Thioredoxin-like_sf"/>
</dbReference>
<feature type="domain" description="GST C-terminal" evidence="8">
    <location>
        <begin position="90"/>
        <end position="231"/>
    </location>
</feature>
<dbReference type="GO" id="GO:0005085">
    <property type="term" value="F:guanyl-nucleotide exchange factor activity"/>
    <property type="evidence" value="ECO:0007669"/>
    <property type="project" value="UniProtKB-ARBA"/>
</dbReference>
<dbReference type="Gene3D" id="3.40.30.10">
    <property type="entry name" value="Glutaredoxin"/>
    <property type="match status" value="1"/>
</dbReference>
<dbReference type="Pfam" id="PF02798">
    <property type="entry name" value="GST_N"/>
    <property type="match status" value="1"/>
</dbReference>
<protein>
    <recommendedName>
        <fullName evidence="11">Elongation factor 1-gamma 1</fullName>
    </recommendedName>
</protein>
<dbReference type="PROSITE" id="PS50405">
    <property type="entry name" value="GST_CTER"/>
    <property type="match status" value="1"/>
</dbReference>
<proteinExistence type="predicted"/>
<dbReference type="SUPFAM" id="SSF89942">
    <property type="entry name" value="eEF1-gamma domain"/>
    <property type="match status" value="1"/>
</dbReference>
<dbReference type="InterPro" id="IPR001662">
    <property type="entry name" value="EF1B_G_C"/>
</dbReference>
<dbReference type="PANTHER" id="PTHR43986">
    <property type="entry name" value="ELONGATION FACTOR 1-GAMMA"/>
    <property type="match status" value="1"/>
</dbReference>
<evidence type="ECO:0000256" key="4">
    <source>
        <dbReference type="PROSITE-ProRule" id="PRU00519"/>
    </source>
</evidence>
<dbReference type="GO" id="GO:0003746">
    <property type="term" value="F:translation elongation factor activity"/>
    <property type="evidence" value="ECO:0007669"/>
    <property type="project" value="UniProtKB-UniRule"/>
</dbReference>
<evidence type="ECO:0000256" key="3">
    <source>
        <dbReference type="ARBA" id="ARBA00022917"/>
    </source>
</evidence>
<dbReference type="FunFam" id="3.30.70.1010:FF:000001">
    <property type="entry name" value="Elongation factor 1-gamma 1"/>
    <property type="match status" value="1"/>
</dbReference>
<gene>
    <name evidence="9" type="ORF">CANCADRAFT_141630</name>
</gene>
<dbReference type="Pfam" id="PF00043">
    <property type="entry name" value="GST_C"/>
    <property type="match status" value="1"/>
</dbReference>
<organism evidence="9 10">
    <name type="scientific">Tortispora caseinolytica NRRL Y-17796</name>
    <dbReference type="NCBI Taxonomy" id="767744"/>
    <lineage>
        <taxon>Eukaryota</taxon>
        <taxon>Fungi</taxon>
        <taxon>Dikarya</taxon>
        <taxon>Ascomycota</taxon>
        <taxon>Saccharomycotina</taxon>
        <taxon>Trigonopsidomycetes</taxon>
        <taxon>Trigonopsidales</taxon>
        <taxon>Trigonopsidaceae</taxon>
        <taxon>Tortispora</taxon>
    </lineage>
</organism>
<keyword evidence="2 4" id="KW-0251">Elongation factor</keyword>
<feature type="domain" description="GST N-terminal" evidence="7">
    <location>
        <begin position="2"/>
        <end position="83"/>
    </location>
</feature>
<dbReference type="InterPro" id="IPR050802">
    <property type="entry name" value="EF-GSTs"/>
</dbReference>
<evidence type="ECO:0000313" key="9">
    <source>
        <dbReference type="EMBL" id="ODV89623.1"/>
    </source>
</evidence>
<feature type="compositionally biased region" description="Basic and acidic residues" evidence="5">
    <location>
        <begin position="222"/>
        <end position="243"/>
    </location>
</feature>
<dbReference type="Proteomes" id="UP000095023">
    <property type="component" value="Unassembled WGS sequence"/>
</dbReference>
<dbReference type="PROSITE" id="PS50040">
    <property type="entry name" value="EF1G_C"/>
    <property type="match status" value="1"/>
</dbReference>
<evidence type="ECO:0000256" key="1">
    <source>
        <dbReference type="ARBA" id="ARBA00004815"/>
    </source>
</evidence>
<feature type="region of interest" description="Disordered" evidence="5">
    <location>
        <begin position="221"/>
        <end position="255"/>
    </location>
</feature>
<dbReference type="InterPro" id="IPR036282">
    <property type="entry name" value="Glutathione-S-Trfase_C_sf"/>
</dbReference>
<dbReference type="SUPFAM" id="SSF52833">
    <property type="entry name" value="Thioredoxin-like"/>
    <property type="match status" value="1"/>
</dbReference>
<evidence type="ECO:0000259" key="6">
    <source>
        <dbReference type="PROSITE" id="PS50040"/>
    </source>
</evidence>
<accession>A0A1E4TD33</accession>
<dbReference type="FunFam" id="3.40.30.10:FF:000142">
    <property type="entry name" value="Elongation factor 1 gamma"/>
    <property type="match status" value="1"/>
</dbReference>
<evidence type="ECO:0000259" key="7">
    <source>
        <dbReference type="PROSITE" id="PS50404"/>
    </source>
</evidence>
<evidence type="ECO:0000259" key="8">
    <source>
        <dbReference type="PROSITE" id="PS50405"/>
    </source>
</evidence>
<reference evidence="10" key="1">
    <citation type="submission" date="2016-02" db="EMBL/GenBank/DDBJ databases">
        <title>Comparative genomics of biotechnologically important yeasts.</title>
        <authorList>
            <consortium name="DOE Joint Genome Institute"/>
            <person name="Riley R."/>
            <person name="Haridas S."/>
            <person name="Wolfe K.H."/>
            <person name="Lopes M.R."/>
            <person name="Hittinger C.T."/>
            <person name="Goker M."/>
            <person name="Salamov A."/>
            <person name="Wisecaver J."/>
            <person name="Long T.M."/>
            <person name="Aerts A.L."/>
            <person name="Barry K."/>
            <person name="Choi C."/>
            <person name="Clum A."/>
            <person name="Coughlan A.Y."/>
            <person name="Deshpande S."/>
            <person name="Douglass A.P."/>
            <person name="Hanson S.J."/>
            <person name="Klenk H.-P."/>
            <person name="Labutti K."/>
            <person name="Lapidus A."/>
            <person name="Lindquist E."/>
            <person name="Lipzen A."/>
            <person name="Meier-Kolthoff J.P."/>
            <person name="Ohm R.A."/>
            <person name="Otillar R.P."/>
            <person name="Pangilinan J."/>
            <person name="Peng Y."/>
            <person name="Rokas A."/>
            <person name="Rosa C.A."/>
            <person name="Scheuner C."/>
            <person name="Sibirny A.A."/>
            <person name="Slot J.C."/>
            <person name="Stielow J.B."/>
            <person name="Sun H."/>
            <person name="Kurtzman C.P."/>
            <person name="Blackwell M."/>
            <person name="Jeffries T.W."/>
            <person name="Grigoriev I.V."/>
        </authorList>
    </citation>
    <scope>NUCLEOTIDE SEQUENCE [LARGE SCALE GENOMIC DNA]</scope>
    <source>
        <strain evidence="10">NRRL Y-17796</strain>
    </source>
</reference>
<evidence type="ECO:0000313" key="10">
    <source>
        <dbReference type="Proteomes" id="UP000095023"/>
    </source>
</evidence>
<dbReference type="CDD" id="cd03044">
    <property type="entry name" value="GST_N_EF1Bgamma"/>
    <property type="match status" value="1"/>
</dbReference>